<keyword evidence="1" id="KW-1185">Reference proteome</keyword>
<dbReference type="Proteomes" id="UP000887565">
    <property type="component" value="Unplaced"/>
</dbReference>
<organism evidence="1 2">
    <name type="scientific">Romanomermis culicivorax</name>
    <name type="common">Nematode worm</name>
    <dbReference type="NCBI Taxonomy" id="13658"/>
    <lineage>
        <taxon>Eukaryota</taxon>
        <taxon>Metazoa</taxon>
        <taxon>Ecdysozoa</taxon>
        <taxon>Nematoda</taxon>
        <taxon>Enoplea</taxon>
        <taxon>Dorylaimia</taxon>
        <taxon>Mermithida</taxon>
        <taxon>Mermithoidea</taxon>
        <taxon>Mermithidae</taxon>
        <taxon>Romanomermis</taxon>
    </lineage>
</organism>
<evidence type="ECO:0000313" key="1">
    <source>
        <dbReference type="Proteomes" id="UP000887565"/>
    </source>
</evidence>
<protein>
    <submittedName>
        <fullName evidence="2">Uncharacterized protein</fullName>
    </submittedName>
</protein>
<dbReference type="AlphaFoldDB" id="A0A915K890"/>
<proteinExistence type="predicted"/>
<accession>A0A915K890</accession>
<dbReference type="WBParaSite" id="nRc.2.0.1.t34579-RA">
    <property type="protein sequence ID" value="nRc.2.0.1.t34579-RA"/>
    <property type="gene ID" value="nRc.2.0.1.g34579"/>
</dbReference>
<sequence length="182" mass="20214">MALQGVDPNILQIATICRTEVTANDFAVANSLLPRVPGVGQLGNRPPCTIRPNCTGFLYQCVVRGRSHYVRCTVCRYYKSTKNGGAFAGGQGQMTWFARIDIRGRPNVKLKTNIVLLITWCWSKGMSIKTTHDVLGDLVCQENDHTLIDWFCYLRELLIGQLNAAAPMGGPGQEVQIDENWN</sequence>
<name>A0A915K890_ROMCU</name>
<evidence type="ECO:0000313" key="2">
    <source>
        <dbReference type="WBParaSite" id="nRc.2.0.1.t34579-RA"/>
    </source>
</evidence>
<reference evidence="2" key="1">
    <citation type="submission" date="2022-11" db="UniProtKB">
        <authorList>
            <consortium name="WormBaseParasite"/>
        </authorList>
    </citation>
    <scope>IDENTIFICATION</scope>
</reference>